<feature type="transmembrane region" description="Helical" evidence="7">
    <location>
        <begin position="210"/>
        <end position="235"/>
    </location>
</feature>
<keyword evidence="5 7" id="KW-1133">Transmembrane helix</keyword>
<keyword evidence="3" id="KW-1003">Cell membrane</keyword>
<evidence type="ECO:0000256" key="5">
    <source>
        <dbReference type="ARBA" id="ARBA00022989"/>
    </source>
</evidence>
<keyword evidence="4 7" id="KW-0812">Transmembrane</keyword>
<feature type="transmembrane region" description="Helical" evidence="7">
    <location>
        <begin position="282"/>
        <end position="303"/>
    </location>
</feature>
<organism evidence="8 9">
    <name type="scientific">Macrococcoides canis</name>
    <dbReference type="NCBI Taxonomy" id="1855823"/>
    <lineage>
        <taxon>Bacteria</taxon>
        <taxon>Bacillati</taxon>
        <taxon>Bacillota</taxon>
        <taxon>Bacilli</taxon>
        <taxon>Bacillales</taxon>
        <taxon>Staphylococcaceae</taxon>
        <taxon>Macrococcoides</taxon>
    </lineage>
</organism>
<feature type="transmembrane region" description="Helical" evidence="7">
    <location>
        <begin position="79"/>
        <end position="101"/>
    </location>
</feature>
<feature type="transmembrane region" description="Helical" evidence="7">
    <location>
        <begin position="165"/>
        <end position="183"/>
    </location>
</feature>
<feature type="transmembrane region" description="Helical" evidence="7">
    <location>
        <begin position="241"/>
        <end position="261"/>
    </location>
</feature>
<feature type="transmembrane region" description="Helical" evidence="7">
    <location>
        <begin position="40"/>
        <end position="58"/>
    </location>
</feature>
<dbReference type="EMBL" id="CP047363">
    <property type="protein sequence ID" value="QIH77984.1"/>
    <property type="molecule type" value="Genomic_DNA"/>
</dbReference>
<gene>
    <name evidence="8" type="ORF">GTN30_04810</name>
</gene>
<dbReference type="Proteomes" id="UP000501122">
    <property type="component" value="Chromosome"/>
</dbReference>
<feature type="transmembrane region" description="Helical" evidence="7">
    <location>
        <begin position="323"/>
        <end position="347"/>
    </location>
</feature>
<evidence type="ECO:0000256" key="6">
    <source>
        <dbReference type="ARBA" id="ARBA00023136"/>
    </source>
</evidence>
<feature type="transmembrane region" description="Helical" evidence="7">
    <location>
        <begin position="107"/>
        <end position="127"/>
    </location>
</feature>
<protein>
    <submittedName>
        <fullName evidence="8">Oligosaccharide flippase family protein</fullName>
    </submittedName>
</protein>
<evidence type="ECO:0000313" key="8">
    <source>
        <dbReference type="EMBL" id="QIH77984.1"/>
    </source>
</evidence>
<dbReference type="PANTHER" id="PTHR30250">
    <property type="entry name" value="PST FAMILY PREDICTED COLANIC ACID TRANSPORTER"/>
    <property type="match status" value="1"/>
</dbReference>
<dbReference type="InterPro" id="IPR050833">
    <property type="entry name" value="Poly_Biosynth_Transport"/>
</dbReference>
<dbReference type="Pfam" id="PF13440">
    <property type="entry name" value="Polysacc_synt_3"/>
    <property type="match status" value="1"/>
</dbReference>
<evidence type="ECO:0000256" key="3">
    <source>
        <dbReference type="ARBA" id="ARBA00022475"/>
    </source>
</evidence>
<feature type="transmembrane region" description="Helical" evidence="7">
    <location>
        <begin position="139"/>
        <end position="159"/>
    </location>
</feature>
<evidence type="ECO:0000256" key="1">
    <source>
        <dbReference type="ARBA" id="ARBA00004651"/>
    </source>
</evidence>
<dbReference type="AlphaFoldDB" id="A0AAE7C077"/>
<comment type="similarity">
    <text evidence="2">Belongs to the polysaccharide synthase family.</text>
</comment>
<sequence>MKNNKNISNSFLMVISSLLGQLLLVVSLPIISRLYSPHEFGIFTVFNNIAMLLIPIINARYDLLIINAKTKEEASVFSIISFVISLIILVFIFPFLIVNIILQEDFLSETILLLLTLFLTSLTNIFTSFLNREKLYNSLAIINFLRIFSMILIQIILGYYEFGEIGLIIGFSFSYILGIGIGYKRFKTNFSKVSNLKLLKQSFKENIGQLYYSTPSILINSLSFSVIVFLIGLMYSTKEVGMYGMAIRVLGVPLTVISTSLSKIFMQEANNKYIKEGTFRLYLIKYSLLLGILAIIMYIPFYLIDKMVISIILGDEWSESIYIIRLLIPLYVIRLIVSTISLSVIVFKKQVLELVFQSIFLFMSIFTFILAYLMKMSFTELLITNSLTLFISYCLYYLMILKNSKNTQKR</sequence>
<evidence type="ECO:0000313" key="9">
    <source>
        <dbReference type="Proteomes" id="UP000501122"/>
    </source>
</evidence>
<keyword evidence="6 7" id="KW-0472">Membrane</keyword>
<accession>A0AAE7C077</accession>
<reference evidence="8" key="1">
    <citation type="journal article" date="2020" name="Antimicrob. Agents Chemother.">
        <title>The novel macrolide resistance genes mef(D), msr(F) and msr(H) are present on resistance islands in Macrococcus canis, Macrococcus caseolyticus and Staphylococcus aureus.</title>
        <authorList>
            <person name="Schwendener S."/>
            <person name="Dona V."/>
            <person name="Perreten V."/>
        </authorList>
    </citation>
    <scope>NUCLEOTIDE SEQUENCE</scope>
    <source>
        <strain evidence="8">Epi0076A</strain>
    </source>
</reference>
<evidence type="ECO:0000256" key="2">
    <source>
        <dbReference type="ARBA" id="ARBA00007430"/>
    </source>
</evidence>
<feature type="transmembrane region" description="Helical" evidence="7">
    <location>
        <begin position="12"/>
        <end position="34"/>
    </location>
</feature>
<dbReference type="PANTHER" id="PTHR30250:SF10">
    <property type="entry name" value="LIPOPOLYSACCHARIDE BIOSYNTHESIS PROTEIN WZXC"/>
    <property type="match status" value="1"/>
</dbReference>
<evidence type="ECO:0000256" key="7">
    <source>
        <dbReference type="SAM" id="Phobius"/>
    </source>
</evidence>
<proteinExistence type="inferred from homology"/>
<dbReference type="GO" id="GO:0005886">
    <property type="term" value="C:plasma membrane"/>
    <property type="evidence" value="ECO:0007669"/>
    <property type="project" value="UniProtKB-SubCell"/>
</dbReference>
<feature type="transmembrane region" description="Helical" evidence="7">
    <location>
        <begin position="354"/>
        <end position="375"/>
    </location>
</feature>
<name>A0AAE7C077_9STAP</name>
<comment type="subcellular location">
    <subcellularLocation>
        <location evidence="1">Cell membrane</location>
        <topology evidence="1">Multi-pass membrane protein</topology>
    </subcellularLocation>
</comment>
<feature type="transmembrane region" description="Helical" evidence="7">
    <location>
        <begin position="381"/>
        <end position="401"/>
    </location>
</feature>
<evidence type="ECO:0000256" key="4">
    <source>
        <dbReference type="ARBA" id="ARBA00022692"/>
    </source>
</evidence>